<feature type="transmembrane region" description="Helical" evidence="1">
    <location>
        <begin position="79"/>
        <end position="104"/>
    </location>
</feature>
<feature type="transmembrane region" description="Helical" evidence="1">
    <location>
        <begin position="29"/>
        <end position="51"/>
    </location>
</feature>
<keyword evidence="1" id="KW-1133">Transmembrane helix</keyword>
<protein>
    <submittedName>
        <fullName evidence="2">Uncharacterized protein</fullName>
    </submittedName>
</protein>
<dbReference type="AlphaFoldDB" id="A0A087GUF7"/>
<dbReference type="Gramene" id="KFK33509">
    <property type="protein sequence ID" value="KFK33509"/>
    <property type="gene ID" value="AALP_AA5G022000"/>
</dbReference>
<name>A0A087GUF7_ARAAL</name>
<sequence>MASSPSPTVNLGVVLSESKRIINAHSRHFLALSVLFLLPNSFCITVFPSVLRLITDQSTTSHNTVSLLRSSTDPNAKTLLLLLIAYVIIITVCNLLAIGSIVYSIYQGFYGRPVKLISAVKSSVSSFIPLFATLISTNSIYLGVFLILGFVAFLVTKLIEIVTPGLEIGLSSPLTIVTLISCVFVLKFQIDWILSWTIVVVESVWGLASLKRSKSLTKGMRSESLSIVFWFSLAQTILVWISNAAASAQFDNGEKLWTNAFFAVQIVITASFLTLAMLYNLAATTVMYMHCKAIKGELALEIAEEFAREYVSLPFDDGKVPHLVSVAYNNV</sequence>
<evidence type="ECO:0000313" key="3">
    <source>
        <dbReference type="Proteomes" id="UP000029120"/>
    </source>
</evidence>
<feature type="transmembrane region" description="Helical" evidence="1">
    <location>
        <begin position="166"/>
        <end position="186"/>
    </location>
</feature>
<dbReference type="OrthoDB" id="1934322at2759"/>
<accession>A0A087GUF7</accession>
<gene>
    <name evidence="2" type="ordered locus">AALP_Aa5g022000</name>
</gene>
<keyword evidence="1" id="KW-0472">Membrane</keyword>
<reference evidence="3" key="1">
    <citation type="journal article" date="2015" name="Nat. Plants">
        <title>Genome expansion of Arabis alpina linked with retrotransposition and reduced symmetric DNA methylation.</title>
        <authorList>
            <person name="Willing E.M."/>
            <person name="Rawat V."/>
            <person name="Mandakova T."/>
            <person name="Maumus F."/>
            <person name="James G.V."/>
            <person name="Nordstroem K.J."/>
            <person name="Becker C."/>
            <person name="Warthmann N."/>
            <person name="Chica C."/>
            <person name="Szarzynska B."/>
            <person name="Zytnicki M."/>
            <person name="Albani M.C."/>
            <person name="Kiefer C."/>
            <person name="Bergonzi S."/>
            <person name="Castaings L."/>
            <person name="Mateos J.L."/>
            <person name="Berns M.C."/>
            <person name="Bujdoso N."/>
            <person name="Piofczyk T."/>
            <person name="de Lorenzo L."/>
            <person name="Barrero-Sicilia C."/>
            <person name="Mateos I."/>
            <person name="Piednoel M."/>
            <person name="Hagmann J."/>
            <person name="Chen-Min-Tao R."/>
            <person name="Iglesias-Fernandez R."/>
            <person name="Schuster S.C."/>
            <person name="Alonso-Blanco C."/>
            <person name="Roudier F."/>
            <person name="Carbonero P."/>
            <person name="Paz-Ares J."/>
            <person name="Davis S.J."/>
            <person name="Pecinka A."/>
            <person name="Quesneville H."/>
            <person name="Colot V."/>
            <person name="Lysak M.A."/>
            <person name="Weigel D."/>
            <person name="Coupland G."/>
            <person name="Schneeberger K."/>
        </authorList>
    </citation>
    <scope>NUCLEOTIDE SEQUENCE [LARGE SCALE GENOMIC DNA]</scope>
    <source>
        <strain evidence="3">cv. Pajares</strain>
    </source>
</reference>
<keyword evidence="3" id="KW-1185">Reference proteome</keyword>
<dbReference type="OMA" id="FYMYCKA"/>
<dbReference type="PANTHER" id="PTHR33133:SF7">
    <property type="entry name" value="F26K24.10 PROTEIN-RELATED"/>
    <property type="match status" value="1"/>
</dbReference>
<feature type="transmembrane region" description="Helical" evidence="1">
    <location>
        <begin position="261"/>
        <end position="282"/>
    </location>
</feature>
<evidence type="ECO:0000313" key="2">
    <source>
        <dbReference type="EMBL" id="KFK33509.1"/>
    </source>
</evidence>
<feature type="transmembrane region" description="Helical" evidence="1">
    <location>
        <begin position="222"/>
        <end position="241"/>
    </location>
</feature>
<organism evidence="2 3">
    <name type="scientific">Arabis alpina</name>
    <name type="common">Alpine rock-cress</name>
    <dbReference type="NCBI Taxonomy" id="50452"/>
    <lineage>
        <taxon>Eukaryota</taxon>
        <taxon>Viridiplantae</taxon>
        <taxon>Streptophyta</taxon>
        <taxon>Embryophyta</taxon>
        <taxon>Tracheophyta</taxon>
        <taxon>Spermatophyta</taxon>
        <taxon>Magnoliopsida</taxon>
        <taxon>eudicotyledons</taxon>
        <taxon>Gunneridae</taxon>
        <taxon>Pentapetalae</taxon>
        <taxon>rosids</taxon>
        <taxon>malvids</taxon>
        <taxon>Brassicales</taxon>
        <taxon>Brassicaceae</taxon>
        <taxon>Arabideae</taxon>
        <taxon>Arabis</taxon>
    </lineage>
</organism>
<evidence type="ECO:0000256" key="1">
    <source>
        <dbReference type="SAM" id="Phobius"/>
    </source>
</evidence>
<feature type="transmembrane region" description="Helical" evidence="1">
    <location>
        <begin position="140"/>
        <end position="159"/>
    </location>
</feature>
<proteinExistence type="predicted"/>
<dbReference type="Proteomes" id="UP000029120">
    <property type="component" value="Chromosome 5"/>
</dbReference>
<dbReference type="PANTHER" id="PTHR33133">
    <property type="entry name" value="OS08G0107100 PROTEIN-RELATED"/>
    <property type="match status" value="1"/>
</dbReference>
<keyword evidence="1" id="KW-0812">Transmembrane</keyword>
<feature type="transmembrane region" description="Helical" evidence="1">
    <location>
        <begin position="192"/>
        <end position="210"/>
    </location>
</feature>
<dbReference type="eggNOG" id="ENOG502QPWS">
    <property type="taxonomic scope" value="Eukaryota"/>
</dbReference>
<dbReference type="EMBL" id="CM002873">
    <property type="protein sequence ID" value="KFK33509.1"/>
    <property type="molecule type" value="Genomic_DNA"/>
</dbReference>